<sequence>MYCSKYTMVEPTFKTEGFGFVFPIGSPLAADMSRAILKVTEGDNMTKIEKAWFRSKGSCSDPLSRPDNSASSLGLDSFWGLFLIASVASVSALSLFAIKFLYEHRRILLHYNPDISIWRRIGILFRIFDHKDLSSHTFRKSAMQDKSDIARSHGLSAVETSPSTHYPPSPTSRIESNFSFHGEQGMPSAESGDTNPYGEGLQPKEASIELAVPPATINTTTSEIAQTNNVGAD</sequence>
<dbReference type="AlphaFoldDB" id="A0AAD7LHT7"/>
<dbReference type="Proteomes" id="UP001163823">
    <property type="component" value="Chromosome 8"/>
</dbReference>
<feature type="compositionally biased region" description="Polar residues" evidence="1">
    <location>
        <begin position="216"/>
        <end position="233"/>
    </location>
</feature>
<name>A0AAD7LHT7_QUISA</name>
<feature type="region of interest" description="Disordered" evidence="1">
    <location>
        <begin position="154"/>
        <end position="233"/>
    </location>
</feature>
<evidence type="ECO:0000256" key="2">
    <source>
        <dbReference type="SAM" id="Phobius"/>
    </source>
</evidence>
<evidence type="ECO:0000313" key="4">
    <source>
        <dbReference type="Proteomes" id="UP001163823"/>
    </source>
</evidence>
<proteinExistence type="predicted"/>
<accession>A0AAD7LHT7</accession>
<dbReference type="Gene3D" id="3.40.190.10">
    <property type="entry name" value="Periplasmic binding protein-like II"/>
    <property type="match status" value="1"/>
</dbReference>
<dbReference type="PANTHER" id="PTHR18966">
    <property type="entry name" value="IONOTROPIC GLUTAMATE RECEPTOR"/>
    <property type="match status" value="1"/>
</dbReference>
<keyword evidence="3" id="KW-0675">Receptor</keyword>
<evidence type="ECO:0000256" key="1">
    <source>
        <dbReference type="SAM" id="MobiDB-lite"/>
    </source>
</evidence>
<evidence type="ECO:0000313" key="3">
    <source>
        <dbReference type="EMBL" id="KAJ7958449.1"/>
    </source>
</evidence>
<dbReference type="SUPFAM" id="SSF53850">
    <property type="entry name" value="Periplasmic binding protein-like II"/>
    <property type="match status" value="1"/>
</dbReference>
<gene>
    <name evidence="3" type="ORF">O6P43_019177</name>
</gene>
<reference evidence="3" key="1">
    <citation type="journal article" date="2023" name="Science">
        <title>Elucidation of the pathway for biosynthesis of saponin adjuvants from the soapbark tree.</title>
        <authorList>
            <person name="Reed J."/>
            <person name="Orme A."/>
            <person name="El-Demerdash A."/>
            <person name="Owen C."/>
            <person name="Martin L.B.B."/>
            <person name="Misra R.C."/>
            <person name="Kikuchi S."/>
            <person name="Rejzek M."/>
            <person name="Martin A.C."/>
            <person name="Harkess A."/>
            <person name="Leebens-Mack J."/>
            <person name="Louveau T."/>
            <person name="Stephenson M.J."/>
            <person name="Osbourn A."/>
        </authorList>
    </citation>
    <scope>NUCLEOTIDE SEQUENCE</scope>
    <source>
        <strain evidence="3">S10</strain>
    </source>
</reference>
<protein>
    <submittedName>
        <fullName evidence="3">Glutamate receptor</fullName>
    </submittedName>
</protein>
<dbReference type="EMBL" id="JARAOO010000008">
    <property type="protein sequence ID" value="KAJ7958449.1"/>
    <property type="molecule type" value="Genomic_DNA"/>
</dbReference>
<dbReference type="InterPro" id="IPR015683">
    <property type="entry name" value="Ionotropic_Glu_rcpt"/>
</dbReference>
<organism evidence="3 4">
    <name type="scientific">Quillaja saponaria</name>
    <name type="common">Soap bark tree</name>
    <dbReference type="NCBI Taxonomy" id="32244"/>
    <lineage>
        <taxon>Eukaryota</taxon>
        <taxon>Viridiplantae</taxon>
        <taxon>Streptophyta</taxon>
        <taxon>Embryophyta</taxon>
        <taxon>Tracheophyta</taxon>
        <taxon>Spermatophyta</taxon>
        <taxon>Magnoliopsida</taxon>
        <taxon>eudicotyledons</taxon>
        <taxon>Gunneridae</taxon>
        <taxon>Pentapetalae</taxon>
        <taxon>rosids</taxon>
        <taxon>fabids</taxon>
        <taxon>Fabales</taxon>
        <taxon>Quillajaceae</taxon>
        <taxon>Quillaja</taxon>
    </lineage>
</organism>
<comment type="caution">
    <text evidence="3">The sequence shown here is derived from an EMBL/GenBank/DDBJ whole genome shotgun (WGS) entry which is preliminary data.</text>
</comment>
<keyword evidence="2" id="KW-1133">Transmembrane helix</keyword>
<keyword evidence="2" id="KW-0472">Membrane</keyword>
<dbReference type="KEGG" id="qsa:O6P43_019177"/>
<keyword evidence="4" id="KW-1185">Reference proteome</keyword>
<keyword evidence="2" id="KW-0812">Transmembrane</keyword>
<feature type="transmembrane region" description="Helical" evidence="2">
    <location>
        <begin position="78"/>
        <end position="102"/>
    </location>
</feature>